<evidence type="ECO:0000313" key="5">
    <source>
        <dbReference type="Proteomes" id="UP000295328"/>
    </source>
</evidence>
<dbReference type="Proteomes" id="UP000295328">
    <property type="component" value="Unassembled WGS sequence"/>
</dbReference>
<dbReference type="Pfam" id="PF00465">
    <property type="entry name" value="Fe-ADH"/>
    <property type="match status" value="1"/>
</dbReference>
<dbReference type="Gene3D" id="1.20.1090.10">
    <property type="entry name" value="Dehydroquinate synthase-like - alpha domain"/>
    <property type="match status" value="1"/>
</dbReference>
<dbReference type="Pfam" id="PF25137">
    <property type="entry name" value="ADH_Fe_C"/>
    <property type="match status" value="1"/>
</dbReference>
<dbReference type="GO" id="GO:0008106">
    <property type="term" value="F:alcohol dehydrogenase (NADP+) activity"/>
    <property type="evidence" value="ECO:0007669"/>
    <property type="project" value="TreeGrafter"/>
</dbReference>
<dbReference type="InterPro" id="IPR018211">
    <property type="entry name" value="ADH_Fe_CS"/>
</dbReference>
<evidence type="ECO:0000313" key="4">
    <source>
        <dbReference type="EMBL" id="TDM03461.1"/>
    </source>
</evidence>
<dbReference type="OrthoDB" id="9801156at2"/>
<evidence type="ECO:0000256" key="1">
    <source>
        <dbReference type="ARBA" id="ARBA00023002"/>
    </source>
</evidence>
<dbReference type="PROSITE" id="PS00060">
    <property type="entry name" value="ADH_IRON_2"/>
    <property type="match status" value="1"/>
</dbReference>
<dbReference type="InterPro" id="IPR044731">
    <property type="entry name" value="BDH-like"/>
</dbReference>
<dbReference type="SUPFAM" id="SSF56796">
    <property type="entry name" value="Dehydroquinate synthase-like"/>
    <property type="match status" value="1"/>
</dbReference>
<dbReference type="GO" id="GO:1990362">
    <property type="term" value="F:butanol dehydrogenase (NAD+) activity"/>
    <property type="evidence" value="ECO:0007669"/>
    <property type="project" value="InterPro"/>
</dbReference>
<evidence type="ECO:0000259" key="2">
    <source>
        <dbReference type="Pfam" id="PF00465"/>
    </source>
</evidence>
<proteinExistence type="predicted"/>
<name>A0A4R6BNR5_9STAP</name>
<dbReference type="GO" id="GO:1990002">
    <property type="term" value="F:methylglyoxal reductase (NADPH) (acetol producing) activity"/>
    <property type="evidence" value="ECO:0007669"/>
    <property type="project" value="TreeGrafter"/>
</dbReference>
<dbReference type="InterPro" id="IPR001670">
    <property type="entry name" value="ADH_Fe/GldA"/>
</dbReference>
<protein>
    <submittedName>
        <fullName evidence="4">Iron-containing alcohol dehydrogenase</fullName>
    </submittedName>
</protein>
<sequence>MNSFTFYNPTQLVFGKDSIEKLPQMIAQFTQGKKIMLTYGGGSIKKSGLYDRIMTLLSDFEVTEFGGIEPNPRLSTVTKAVEVVKEKGIDFILAVGGGSVIDGTKLISAASKLDNDPWDIVTRKVTPEEGVPFGTILTISATGSEMNSGSVITNWETNEKLGWGSPLVFPKFSLLNPEILYTLPKNQTVNGIVDSMSHLLEQYFNEADNSAIGDAMIAGVMKEIMKAGEVALKEPENYEARETLMLGATVALNGFMRMGYNGDWATHNIEHAVSAVHDIAHGAGLAILFPAWMTYVSDKSPERFAKFAEDVFDVDSSLSQQEKVDAGINGIRDYWTSIGAPAHLSDFEITEDDFETFADKTLFNGPFGNFYQLDKEAVMAIYQLAK</sequence>
<dbReference type="GO" id="GO:0005829">
    <property type="term" value="C:cytosol"/>
    <property type="evidence" value="ECO:0007669"/>
    <property type="project" value="TreeGrafter"/>
</dbReference>
<dbReference type="PANTHER" id="PTHR43633">
    <property type="entry name" value="ALCOHOL DEHYDROGENASE YQHD"/>
    <property type="match status" value="1"/>
</dbReference>
<keyword evidence="5" id="KW-1185">Reference proteome</keyword>
<keyword evidence="1" id="KW-0560">Oxidoreductase</keyword>
<dbReference type="RefSeq" id="WP_133429557.1">
    <property type="nucleotide sequence ID" value="NZ_BMCC01000001.1"/>
</dbReference>
<dbReference type="InterPro" id="IPR056798">
    <property type="entry name" value="ADH_Fe_C"/>
</dbReference>
<dbReference type="FunFam" id="3.40.50.1970:FF:000003">
    <property type="entry name" value="Alcohol dehydrogenase, iron-containing"/>
    <property type="match status" value="1"/>
</dbReference>
<organism evidence="4 5">
    <name type="scientific">Macrococcus hajekii</name>
    <dbReference type="NCBI Taxonomy" id="198482"/>
    <lineage>
        <taxon>Bacteria</taxon>
        <taxon>Bacillati</taxon>
        <taxon>Bacillota</taxon>
        <taxon>Bacilli</taxon>
        <taxon>Bacillales</taxon>
        <taxon>Staphylococcaceae</taxon>
        <taxon>Macrococcus</taxon>
    </lineage>
</organism>
<reference evidence="4 5" key="1">
    <citation type="submission" date="2019-01" db="EMBL/GenBank/DDBJ databases">
        <title>Draft genome sequences of the type strains of six Macrococcus species.</title>
        <authorList>
            <person name="Mazhar S."/>
            <person name="Altermann E."/>
            <person name="Hill C."/>
            <person name="Mcauliffe O."/>
        </authorList>
    </citation>
    <scope>NUCLEOTIDE SEQUENCE [LARGE SCALE GENOMIC DNA]</scope>
    <source>
        <strain evidence="4 5">CCM4809</strain>
    </source>
</reference>
<gene>
    <name evidence="4" type="ORF">ERX37_05095</name>
</gene>
<accession>A0A4R6BNR5</accession>
<feature type="domain" description="Fe-containing alcohol dehydrogenase-like C-terminal" evidence="3">
    <location>
        <begin position="188"/>
        <end position="383"/>
    </location>
</feature>
<evidence type="ECO:0000259" key="3">
    <source>
        <dbReference type="Pfam" id="PF25137"/>
    </source>
</evidence>
<dbReference type="EMBL" id="SCWE01000001">
    <property type="protein sequence ID" value="TDM03461.1"/>
    <property type="molecule type" value="Genomic_DNA"/>
</dbReference>
<dbReference type="GO" id="GO:0046872">
    <property type="term" value="F:metal ion binding"/>
    <property type="evidence" value="ECO:0007669"/>
    <property type="project" value="InterPro"/>
</dbReference>
<feature type="domain" description="Alcohol dehydrogenase iron-type/glycerol dehydrogenase GldA" evidence="2">
    <location>
        <begin position="9"/>
        <end position="177"/>
    </location>
</feature>
<dbReference type="PANTHER" id="PTHR43633:SF1">
    <property type="entry name" value="ALCOHOL DEHYDROGENASE YQHD"/>
    <property type="match status" value="1"/>
</dbReference>
<comment type="caution">
    <text evidence="4">The sequence shown here is derived from an EMBL/GenBank/DDBJ whole genome shotgun (WGS) entry which is preliminary data.</text>
</comment>
<dbReference type="CDD" id="cd08187">
    <property type="entry name" value="BDH"/>
    <property type="match status" value="1"/>
</dbReference>
<dbReference type="Gene3D" id="3.40.50.1970">
    <property type="match status" value="1"/>
</dbReference>
<dbReference type="AlphaFoldDB" id="A0A4R6BNR5"/>